<dbReference type="KEGG" id="mng:MNEG_11541"/>
<sequence>MANMRPVASAWQHQSSGKFLEVPFWSKIMPSILITFGLSGLAVWANKAIFNVPPPSLSPEFKAEAAEKAGVVERISAPPVFSNPIRRGIPGNIRGPEDL</sequence>
<keyword evidence="2" id="KW-1185">Reference proteome</keyword>
<gene>
    <name evidence="1" type="ORF">MNEG_11541</name>
</gene>
<dbReference type="GeneID" id="25728814"/>
<evidence type="ECO:0000313" key="1">
    <source>
        <dbReference type="EMBL" id="KIY96420.1"/>
    </source>
</evidence>
<organism evidence="1 2">
    <name type="scientific">Monoraphidium neglectum</name>
    <dbReference type="NCBI Taxonomy" id="145388"/>
    <lineage>
        <taxon>Eukaryota</taxon>
        <taxon>Viridiplantae</taxon>
        <taxon>Chlorophyta</taxon>
        <taxon>core chlorophytes</taxon>
        <taxon>Chlorophyceae</taxon>
        <taxon>CS clade</taxon>
        <taxon>Sphaeropleales</taxon>
        <taxon>Selenastraceae</taxon>
        <taxon>Monoraphidium</taxon>
    </lineage>
</organism>
<reference evidence="1 2" key="1">
    <citation type="journal article" date="2013" name="BMC Genomics">
        <title>Reconstruction of the lipid metabolism for the microalga Monoraphidium neglectum from its genome sequence reveals characteristics suitable for biofuel production.</title>
        <authorList>
            <person name="Bogen C."/>
            <person name="Al-Dilaimi A."/>
            <person name="Albersmeier A."/>
            <person name="Wichmann J."/>
            <person name="Grundmann M."/>
            <person name="Rupp O."/>
            <person name="Lauersen K.J."/>
            <person name="Blifernez-Klassen O."/>
            <person name="Kalinowski J."/>
            <person name="Goesmann A."/>
            <person name="Mussgnug J.H."/>
            <person name="Kruse O."/>
        </authorList>
    </citation>
    <scope>NUCLEOTIDE SEQUENCE [LARGE SCALE GENOMIC DNA]</scope>
    <source>
        <strain evidence="1 2">SAG 48.87</strain>
    </source>
</reference>
<dbReference type="STRING" id="145388.A0A0D2MNY6"/>
<dbReference type="EMBL" id="KK103012">
    <property type="protein sequence ID" value="KIY96420.1"/>
    <property type="molecule type" value="Genomic_DNA"/>
</dbReference>
<dbReference type="Proteomes" id="UP000054498">
    <property type="component" value="Unassembled WGS sequence"/>
</dbReference>
<dbReference type="AlphaFoldDB" id="A0A0D2MNY6"/>
<evidence type="ECO:0000313" key="2">
    <source>
        <dbReference type="Proteomes" id="UP000054498"/>
    </source>
</evidence>
<dbReference type="OrthoDB" id="541410at2759"/>
<accession>A0A0D2MNY6</accession>
<dbReference type="RefSeq" id="XP_013895440.1">
    <property type="nucleotide sequence ID" value="XM_014039986.1"/>
</dbReference>
<name>A0A0D2MNY6_9CHLO</name>
<proteinExistence type="predicted"/>
<protein>
    <submittedName>
        <fullName evidence="1">Uncharacterized protein</fullName>
    </submittedName>
</protein>